<feature type="transmembrane region" description="Helical" evidence="1">
    <location>
        <begin position="89"/>
        <end position="115"/>
    </location>
</feature>
<organism evidence="3 4">
    <name type="scientific">Paucibacter sediminis</name>
    <dbReference type="NCBI Taxonomy" id="3019553"/>
    <lineage>
        <taxon>Bacteria</taxon>
        <taxon>Pseudomonadati</taxon>
        <taxon>Pseudomonadota</taxon>
        <taxon>Betaproteobacteria</taxon>
        <taxon>Burkholderiales</taxon>
        <taxon>Sphaerotilaceae</taxon>
        <taxon>Roseateles</taxon>
    </lineage>
</organism>
<feature type="signal peptide" evidence="2">
    <location>
        <begin position="1"/>
        <end position="17"/>
    </location>
</feature>
<evidence type="ECO:0000256" key="2">
    <source>
        <dbReference type="SAM" id="SignalP"/>
    </source>
</evidence>
<evidence type="ECO:0000313" key="3">
    <source>
        <dbReference type="EMBL" id="WIT10765.1"/>
    </source>
</evidence>
<keyword evidence="1" id="KW-0812">Transmembrane</keyword>
<gene>
    <name evidence="3" type="ORF">PFX98_17855</name>
</gene>
<keyword evidence="4" id="KW-1185">Reference proteome</keyword>
<dbReference type="Proteomes" id="UP001177769">
    <property type="component" value="Chromosome"/>
</dbReference>
<protein>
    <submittedName>
        <fullName evidence="3">Uncharacterized protein</fullName>
    </submittedName>
</protein>
<name>A0AA95NAZ3_9BURK</name>
<dbReference type="RefSeq" id="WP_285231839.1">
    <property type="nucleotide sequence ID" value="NZ_CP116346.1"/>
</dbReference>
<dbReference type="EMBL" id="CP116346">
    <property type="protein sequence ID" value="WIT10765.1"/>
    <property type="molecule type" value="Genomic_DNA"/>
</dbReference>
<keyword evidence="1" id="KW-1133">Transmembrane helix</keyword>
<proteinExistence type="predicted"/>
<feature type="chain" id="PRO_5041697880" evidence="2">
    <location>
        <begin position="18"/>
        <end position="243"/>
    </location>
</feature>
<evidence type="ECO:0000313" key="4">
    <source>
        <dbReference type="Proteomes" id="UP001177769"/>
    </source>
</evidence>
<accession>A0AA95NAZ3</accession>
<dbReference type="AlphaFoldDB" id="A0AA95NAZ3"/>
<evidence type="ECO:0000256" key="1">
    <source>
        <dbReference type="SAM" id="Phobius"/>
    </source>
</evidence>
<keyword evidence="1" id="KW-0472">Membrane</keyword>
<keyword evidence="2" id="KW-0732">Signal</keyword>
<reference evidence="3" key="1">
    <citation type="submission" date="2023-01" db="EMBL/GenBank/DDBJ databases">
        <title>Whole genome sequence of Paucibacter sp. S2-9 isolated from pond sediment.</title>
        <authorList>
            <person name="Jung J.Y."/>
        </authorList>
    </citation>
    <scope>NUCLEOTIDE SEQUENCE</scope>
    <source>
        <strain evidence="3">S2-9</strain>
    </source>
</reference>
<feature type="transmembrane region" description="Helical" evidence="1">
    <location>
        <begin position="63"/>
        <end position="83"/>
    </location>
</feature>
<dbReference type="KEGG" id="pais:PFX98_17855"/>
<sequence>MVTAIGLMAGTSFMASAMGKAIQALYGVAGDANDFFNKHIAEMKTSSNPMIERTGRVLEAAKFGFGLGYMSSVVVIAVGQLILGNQLAATGAVATAAALSNPIAMSCAAFGAIYYGWNALTNSERDDILQKVCDGLQLGVELIKAVIGYVLQTAKDLLSSSVLKELATAVSSAAAQFGRTLAEIAHKTKARVTNGRDNGAAVAEGDTAELVDASPVELRQPADLLRQLVEADRSKGSHGELST</sequence>